<dbReference type="NCBIfam" id="NF005559">
    <property type="entry name" value="PRK07231.1"/>
    <property type="match status" value="1"/>
</dbReference>
<dbReference type="GO" id="GO:0050664">
    <property type="term" value="F:oxidoreductase activity, acting on NAD(P)H, oxygen as acceptor"/>
    <property type="evidence" value="ECO:0007669"/>
    <property type="project" value="TreeGrafter"/>
</dbReference>
<dbReference type="PRINTS" id="PR00081">
    <property type="entry name" value="GDHRDH"/>
</dbReference>
<dbReference type="RefSeq" id="WP_090876538.1">
    <property type="nucleotide sequence ID" value="NZ_FMXQ01000004.1"/>
</dbReference>
<dbReference type="Proteomes" id="UP000199071">
    <property type="component" value="Unassembled WGS sequence"/>
</dbReference>
<organism evidence="3 4">
    <name type="scientific">Bauldia litoralis</name>
    <dbReference type="NCBI Taxonomy" id="665467"/>
    <lineage>
        <taxon>Bacteria</taxon>
        <taxon>Pseudomonadati</taxon>
        <taxon>Pseudomonadota</taxon>
        <taxon>Alphaproteobacteria</taxon>
        <taxon>Hyphomicrobiales</taxon>
        <taxon>Kaistiaceae</taxon>
        <taxon>Bauldia</taxon>
    </lineage>
</organism>
<dbReference type="Pfam" id="PF13561">
    <property type="entry name" value="adh_short_C2"/>
    <property type="match status" value="1"/>
</dbReference>
<dbReference type="GO" id="GO:0016616">
    <property type="term" value="F:oxidoreductase activity, acting on the CH-OH group of donors, NAD or NADP as acceptor"/>
    <property type="evidence" value="ECO:0007669"/>
    <property type="project" value="UniProtKB-ARBA"/>
</dbReference>
<gene>
    <name evidence="3" type="ORF">SAMN02982931_02266</name>
</gene>
<evidence type="ECO:0000313" key="4">
    <source>
        <dbReference type="Proteomes" id="UP000199071"/>
    </source>
</evidence>
<dbReference type="SUPFAM" id="SSF51735">
    <property type="entry name" value="NAD(P)-binding Rossmann-fold domains"/>
    <property type="match status" value="1"/>
</dbReference>
<dbReference type="InterPro" id="IPR020904">
    <property type="entry name" value="Sc_DH/Rdtase_CS"/>
</dbReference>
<keyword evidence="2" id="KW-0560">Oxidoreductase</keyword>
<dbReference type="PANTHER" id="PTHR43008:SF4">
    <property type="entry name" value="CHAIN DEHYDROGENASE, PUTATIVE (AFU_ORTHOLOGUE AFUA_4G08710)-RELATED"/>
    <property type="match status" value="1"/>
</dbReference>
<dbReference type="PRINTS" id="PR00080">
    <property type="entry name" value="SDRFAMILY"/>
</dbReference>
<evidence type="ECO:0000256" key="1">
    <source>
        <dbReference type="ARBA" id="ARBA00006484"/>
    </source>
</evidence>
<reference evidence="3 4" key="1">
    <citation type="submission" date="2016-10" db="EMBL/GenBank/DDBJ databases">
        <authorList>
            <person name="de Groot N.N."/>
        </authorList>
    </citation>
    <scope>NUCLEOTIDE SEQUENCE [LARGE SCALE GENOMIC DNA]</scope>
    <source>
        <strain evidence="3 4">ATCC 35022</strain>
    </source>
</reference>
<dbReference type="OrthoDB" id="9805986at2"/>
<dbReference type="AlphaFoldDB" id="A0A1G6CAR9"/>
<sequence length="256" mass="27186">MSLEQFRLDGKVAVVTGGARGIGYAIASLAASAGADIAIVDVLDQGAASAEEIAAESGRKTGFYKADLRDPEAAGAVADDVERDFGRVAVLFNCIGINPNTGVLEIPPQEWQDVINVNVNAQFFVAQAFARKMAAQGGGSIVAIGSDSGFIVDKPQPQAHYNTSKAAVHQMVKSMAVELAPHKIRVNAVAPGYVLTEMTKRGLSNTEWVKLWEEMTPMKRFAEPSEIANVMLFLASDAASYMTGSIVLVDGGYTCW</sequence>
<dbReference type="InterPro" id="IPR036291">
    <property type="entry name" value="NAD(P)-bd_dom_sf"/>
</dbReference>
<accession>A0A1G6CAR9</accession>
<proteinExistence type="inferred from homology"/>
<evidence type="ECO:0000256" key="2">
    <source>
        <dbReference type="ARBA" id="ARBA00023002"/>
    </source>
</evidence>
<dbReference type="Gene3D" id="3.40.50.720">
    <property type="entry name" value="NAD(P)-binding Rossmann-like Domain"/>
    <property type="match status" value="1"/>
</dbReference>
<comment type="similarity">
    <text evidence="1">Belongs to the short-chain dehydrogenases/reductases (SDR) family.</text>
</comment>
<name>A0A1G6CAR9_9HYPH</name>
<dbReference type="PROSITE" id="PS00061">
    <property type="entry name" value="ADH_SHORT"/>
    <property type="match status" value="1"/>
</dbReference>
<dbReference type="InterPro" id="IPR002347">
    <property type="entry name" value="SDR_fam"/>
</dbReference>
<protein>
    <submittedName>
        <fullName evidence="3">NAD(P)-dependent dehydrogenase, short-chain alcohol dehydrogenase family</fullName>
    </submittedName>
</protein>
<dbReference type="PANTHER" id="PTHR43008">
    <property type="entry name" value="BENZIL REDUCTASE"/>
    <property type="match status" value="1"/>
</dbReference>
<dbReference type="STRING" id="665467.SAMN02982931_02266"/>
<evidence type="ECO:0000313" key="3">
    <source>
        <dbReference type="EMBL" id="SDB29965.1"/>
    </source>
</evidence>
<dbReference type="FunFam" id="3.40.50.720:FF:000240">
    <property type="entry name" value="SDR family oxidoreductase"/>
    <property type="match status" value="1"/>
</dbReference>
<dbReference type="EMBL" id="FMXQ01000004">
    <property type="protein sequence ID" value="SDB29965.1"/>
    <property type="molecule type" value="Genomic_DNA"/>
</dbReference>
<keyword evidence="4" id="KW-1185">Reference proteome</keyword>
<dbReference type="GO" id="GO:0005975">
    <property type="term" value="P:carbohydrate metabolic process"/>
    <property type="evidence" value="ECO:0007669"/>
    <property type="project" value="UniProtKB-ARBA"/>
</dbReference>